<keyword evidence="5 8" id="KW-0812">Transmembrane</keyword>
<comment type="function">
    <text evidence="1">May be specifically involved in the processing, transport, and/or maturation of the MADH beta-subunit.</text>
</comment>
<dbReference type="GO" id="GO:0016491">
    <property type="term" value="F:oxidoreductase activity"/>
    <property type="evidence" value="ECO:0007669"/>
    <property type="project" value="InterPro"/>
</dbReference>
<dbReference type="GO" id="GO:0016209">
    <property type="term" value="F:antioxidant activity"/>
    <property type="evidence" value="ECO:0007669"/>
    <property type="project" value="InterPro"/>
</dbReference>
<proteinExistence type="predicted"/>
<keyword evidence="6 8" id="KW-1133">Transmembrane helix</keyword>
<dbReference type="Gene3D" id="3.40.30.10">
    <property type="entry name" value="Glutaredoxin"/>
    <property type="match status" value="1"/>
</dbReference>
<dbReference type="AlphaFoldDB" id="A0A062U4Z0"/>
<evidence type="ECO:0000256" key="3">
    <source>
        <dbReference type="ARBA" id="ARBA00004856"/>
    </source>
</evidence>
<dbReference type="PATRIC" id="fig|1280946.3.peg.2688"/>
<evidence type="ECO:0000256" key="6">
    <source>
        <dbReference type="ARBA" id="ARBA00022989"/>
    </source>
</evidence>
<gene>
    <name evidence="10" type="ORF">HY29_03885</name>
</gene>
<keyword evidence="11" id="KW-1185">Reference proteome</keyword>
<evidence type="ECO:0000313" key="10">
    <source>
        <dbReference type="EMBL" id="KCZ53372.1"/>
    </source>
</evidence>
<comment type="subcellular location">
    <subcellularLocation>
        <location evidence="2">Membrane</location>
        <topology evidence="2">Single-pass membrane protein</topology>
    </subcellularLocation>
</comment>
<evidence type="ECO:0000313" key="11">
    <source>
        <dbReference type="Proteomes" id="UP000027037"/>
    </source>
</evidence>
<evidence type="ECO:0000256" key="4">
    <source>
        <dbReference type="ARBA" id="ARBA00019076"/>
    </source>
</evidence>
<dbReference type="GO" id="GO:0030416">
    <property type="term" value="P:methylamine metabolic process"/>
    <property type="evidence" value="ECO:0007669"/>
    <property type="project" value="InterPro"/>
</dbReference>
<dbReference type="GO" id="GO:0016020">
    <property type="term" value="C:membrane"/>
    <property type="evidence" value="ECO:0007669"/>
    <property type="project" value="UniProtKB-SubCell"/>
</dbReference>
<dbReference type="SUPFAM" id="SSF52833">
    <property type="entry name" value="Thioredoxin-like"/>
    <property type="match status" value="1"/>
</dbReference>
<feature type="transmembrane region" description="Helical" evidence="8">
    <location>
        <begin position="6"/>
        <end position="32"/>
    </location>
</feature>
<dbReference type="InterPro" id="IPR000866">
    <property type="entry name" value="AhpC/TSA"/>
</dbReference>
<evidence type="ECO:0000259" key="9">
    <source>
        <dbReference type="PROSITE" id="PS51352"/>
    </source>
</evidence>
<evidence type="ECO:0000256" key="2">
    <source>
        <dbReference type="ARBA" id="ARBA00004167"/>
    </source>
</evidence>
<evidence type="ECO:0000256" key="1">
    <source>
        <dbReference type="ARBA" id="ARBA00003475"/>
    </source>
</evidence>
<comment type="pathway">
    <text evidence="3">One-carbon metabolism; methylamine degradation.</text>
</comment>
<dbReference type="InterPro" id="IPR036249">
    <property type="entry name" value="Thioredoxin-like_sf"/>
</dbReference>
<dbReference type="Proteomes" id="UP000027037">
    <property type="component" value="Unassembled WGS sequence"/>
</dbReference>
<dbReference type="Pfam" id="PF00578">
    <property type="entry name" value="AhpC-TSA"/>
    <property type="match status" value="1"/>
</dbReference>
<comment type="caution">
    <text evidence="10">The sequence shown here is derived from an EMBL/GenBank/DDBJ whole genome shotgun (WGS) entry which is preliminary data.</text>
</comment>
<dbReference type="PROSITE" id="PS51352">
    <property type="entry name" value="THIOREDOXIN_2"/>
    <property type="match status" value="1"/>
</dbReference>
<evidence type="ECO:0000256" key="8">
    <source>
        <dbReference type="SAM" id="Phobius"/>
    </source>
</evidence>
<evidence type="ECO:0000256" key="7">
    <source>
        <dbReference type="ARBA" id="ARBA00023136"/>
    </source>
</evidence>
<sequence>MEYSTMISILSFTVIALWLVVVAMAVMMWVMLRQIGVLYERVAPVGALMDQAGPQVGEASPVFPLQSLTGGNVRVGASGARAMLVFFLSPTCPVCKQLLPALSGIQSSEKEWLDVVLASDGSQDKHLEFINRQKLSNFPYVLSTDLGMAYRVQRLPFAVLVDQSGTVKAKGLINNREQLDSLFNALDAGVASFQQLKSIREAG</sequence>
<dbReference type="STRING" id="1280946.HY29_03885"/>
<evidence type="ECO:0000256" key="5">
    <source>
        <dbReference type="ARBA" id="ARBA00022692"/>
    </source>
</evidence>
<protein>
    <recommendedName>
        <fullName evidence="4">Methylamine utilization protein MauD</fullName>
    </recommendedName>
</protein>
<feature type="domain" description="Thioredoxin" evidence="9">
    <location>
        <begin position="54"/>
        <end position="191"/>
    </location>
</feature>
<dbReference type="InterPro" id="IPR013478">
    <property type="entry name" value="MeN_DH_accessory"/>
</dbReference>
<dbReference type="EMBL" id="AWFF01000054">
    <property type="protein sequence ID" value="KCZ53372.1"/>
    <property type="molecule type" value="Genomic_DNA"/>
</dbReference>
<dbReference type="eggNOG" id="COG0526">
    <property type="taxonomic scope" value="Bacteria"/>
</dbReference>
<organism evidence="10 11">
    <name type="scientific">Hyphomonas beringensis</name>
    <dbReference type="NCBI Taxonomy" id="1280946"/>
    <lineage>
        <taxon>Bacteria</taxon>
        <taxon>Pseudomonadati</taxon>
        <taxon>Pseudomonadota</taxon>
        <taxon>Alphaproteobacteria</taxon>
        <taxon>Hyphomonadales</taxon>
        <taxon>Hyphomonadaceae</taxon>
        <taxon>Hyphomonas</taxon>
    </lineage>
</organism>
<keyword evidence="7 8" id="KW-0472">Membrane</keyword>
<accession>A0A062U4Z0</accession>
<reference evidence="10 11" key="1">
    <citation type="journal article" date="2014" name="Antonie Van Leeuwenhoek">
        <title>Hyphomonas beringensis sp. nov. and Hyphomonas chukchiensis sp. nov., isolated from surface seawater of the Bering Sea and Chukchi Sea.</title>
        <authorList>
            <person name="Li C."/>
            <person name="Lai Q."/>
            <person name="Li G."/>
            <person name="Dong C."/>
            <person name="Wang J."/>
            <person name="Liao Y."/>
            <person name="Shao Z."/>
        </authorList>
    </citation>
    <scope>NUCLEOTIDE SEQUENCE [LARGE SCALE GENOMIC DNA]</scope>
    <source>
        <strain evidence="10 11">25B14_1</strain>
    </source>
</reference>
<dbReference type="UniPathway" id="UPA00895"/>
<name>A0A062U4Z0_9PROT</name>
<dbReference type="InterPro" id="IPR013766">
    <property type="entry name" value="Thioredoxin_domain"/>
</dbReference>
<dbReference type="NCBIfam" id="TIGR02661">
    <property type="entry name" value="MauD"/>
    <property type="match status" value="1"/>
</dbReference>